<gene>
    <name evidence="1" type="ORF">IW16_02300</name>
</gene>
<dbReference type="RefSeq" id="WP_034739272.1">
    <property type="nucleotide sequence ID" value="NZ_JPRI01000001.1"/>
</dbReference>
<sequence>MIEHKLEQKLEQFLKENNRQYYEGSIKYKGLRERGTIDGKVRNFHLVSYMVSISDQPYDGDGFFYASFDEKTQHLVGILGPQSYENFE</sequence>
<accession>A0ABR4US30</accession>
<name>A0ABR4US30_9FLAO</name>
<organism evidence="1 2">
    <name type="scientific">Chryseobacterium vrystaatense</name>
    <dbReference type="NCBI Taxonomy" id="307480"/>
    <lineage>
        <taxon>Bacteria</taxon>
        <taxon>Pseudomonadati</taxon>
        <taxon>Bacteroidota</taxon>
        <taxon>Flavobacteriia</taxon>
        <taxon>Flavobacteriales</taxon>
        <taxon>Weeksellaceae</taxon>
        <taxon>Chryseobacterium group</taxon>
        <taxon>Chryseobacterium</taxon>
    </lineage>
</organism>
<comment type="caution">
    <text evidence="1">The sequence shown here is derived from an EMBL/GenBank/DDBJ whole genome shotgun (WGS) entry which is preliminary data.</text>
</comment>
<reference evidence="1 2" key="1">
    <citation type="submission" date="2014-07" db="EMBL/GenBank/DDBJ databases">
        <title>Genome of Chryseobacterium vrystaatense LMG 22846.</title>
        <authorList>
            <person name="Pipes S.E."/>
            <person name="Stropko S.J."/>
            <person name="Newman J.D."/>
        </authorList>
    </citation>
    <scope>NUCLEOTIDE SEQUENCE [LARGE SCALE GENOMIC DNA]</scope>
    <source>
        <strain evidence="1 2">LMG 22846</strain>
    </source>
</reference>
<dbReference type="Proteomes" id="UP000028719">
    <property type="component" value="Unassembled WGS sequence"/>
</dbReference>
<evidence type="ECO:0000313" key="2">
    <source>
        <dbReference type="Proteomes" id="UP000028719"/>
    </source>
</evidence>
<keyword evidence="2" id="KW-1185">Reference proteome</keyword>
<protein>
    <submittedName>
        <fullName evidence="1">Uncharacterized protein</fullName>
    </submittedName>
</protein>
<proteinExistence type="predicted"/>
<evidence type="ECO:0000313" key="1">
    <source>
        <dbReference type="EMBL" id="KFF28067.1"/>
    </source>
</evidence>
<dbReference type="EMBL" id="JPRI01000001">
    <property type="protein sequence ID" value="KFF28067.1"/>
    <property type="molecule type" value="Genomic_DNA"/>
</dbReference>